<dbReference type="Proteomes" id="UP000313359">
    <property type="component" value="Unassembled WGS sequence"/>
</dbReference>
<dbReference type="EMBL" id="ML122297">
    <property type="protein sequence ID" value="RPD55193.1"/>
    <property type="molecule type" value="Genomic_DNA"/>
</dbReference>
<organism evidence="1 2">
    <name type="scientific">Lentinus tigrinus ALCF2SS1-6</name>
    <dbReference type="NCBI Taxonomy" id="1328759"/>
    <lineage>
        <taxon>Eukaryota</taxon>
        <taxon>Fungi</taxon>
        <taxon>Dikarya</taxon>
        <taxon>Basidiomycota</taxon>
        <taxon>Agaricomycotina</taxon>
        <taxon>Agaricomycetes</taxon>
        <taxon>Polyporales</taxon>
        <taxon>Polyporaceae</taxon>
        <taxon>Lentinus</taxon>
    </lineage>
</organism>
<dbReference type="OrthoDB" id="2751422at2759"/>
<accession>A0A5C2RU45</accession>
<proteinExistence type="predicted"/>
<dbReference type="Gene3D" id="3.80.10.10">
    <property type="entry name" value="Ribonuclease Inhibitor"/>
    <property type="match status" value="1"/>
</dbReference>
<reference evidence="1" key="1">
    <citation type="journal article" date="2018" name="Genome Biol. Evol.">
        <title>Genomics and development of Lentinus tigrinus, a white-rot wood-decaying mushroom with dimorphic fruiting bodies.</title>
        <authorList>
            <person name="Wu B."/>
            <person name="Xu Z."/>
            <person name="Knudson A."/>
            <person name="Carlson A."/>
            <person name="Chen N."/>
            <person name="Kovaka S."/>
            <person name="LaButti K."/>
            <person name="Lipzen A."/>
            <person name="Pennachio C."/>
            <person name="Riley R."/>
            <person name="Schakwitz W."/>
            <person name="Umezawa K."/>
            <person name="Ohm R.A."/>
            <person name="Grigoriev I.V."/>
            <person name="Nagy L.G."/>
            <person name="Gibbons J."/>
            <person name="Hibbett D."/>
        </authorList>
    </citation>
    <scope>NUCLEOTIDE SEQUENCE [LARGE SCALE GENOMIC DNA]</scope>
    <source>
        <strain evidence="1">ALCF2SS1-6</strain>
    </source>
</reference>
<name>A0A5C2RU45_9APHY</name>
<evidence type="ECO:0000313" key="1">
    <source>
        <dbReference type="EMBL" id="RPD55193.1"/>
    </source>
</evidence>
<dbReference type="AlphaFoldDB" id="A0A5C2RU45"/>
<protein>
    <recommendedName>
        <fullName evidence="3">F-box domain-containing protein</fullName>
    </recommendedName>
</protein>
<dbReference type="SUPFAM" id="SSF52047">
    <property type="entry name" value="RNI-like"/>
    <property type="match status" value="1"/>
</dbReference>
<keyword evidence="2" id="KW-1185">Reference proteome</keyword>
<sequence>MRPRNDVPTLFMELTDQIIDHLHADRAALQTCSLVCRSWQPAARFHLFNTMSACPEKCPFNELIAFLATTDDVAQHIMHFSLSGYRGISFADLESLLSSLTRLRTLTMDGLYISTSLSPYPVVQPEMVVPALAALNIKDCNVIDHGVDIFFRLLSYFGDIDTLRLSTWKNFSTYRGMEGLDELEGRIGYILPSHVRVTNLAFTSIPLHFLRQLCHPWSRPFWAFISGLSVEHRSISWDYVKQLGKVFAAPDTQLRRVSLMASQKLIVPDRGDHGTGILGLAALAAAFQDAQLPPVPDGPRDTTKEWKALRLEHCTTLDVFTVTLDHMDRDGHRRGREIFSTTVDLLTHVPSCVRQVRVKMVPHLDVNAIQFGLGETPRRKVLLEALDWQALDKVLSVPRFKDLTVTLEIVRSRGHSRKKCVEIVNNIRGELPLLFERGMLAVEVRDENE</sequence>
<gene>
    <name evidence="1" type="ORF">L227DRAFT_310873</name>
</gene>
<evidence type="ECO:0000313" key="2">
    <source>
        <dbReference type="Proteomes" id="UP000313359"/>
    </source>
</evidence>
<evidence type="ECO:0008006" key="3">
    <source>
        <dbReference type="Google" id="ProtNLM"/>
    </source>
</evidence>
<dbReference type="InterPro" id="IPR032675">
    <property type="entry name" value="LRR_dom_sf"/>
</dbReference>